<proteinExistence type="predicted"/>
<feature type="compositionally biased region" description="Low complexity" evidence="1">
    <location>
        <begin position="14"/>
        <end position="35"/>
    </location>
</feature>
<dbReference type="Proteomes" id="UP000298663">
    <property type="component" value="Unassembled WGS sequence"/>
</dbReference>
<dbReference type="AlphaFoldDB" id="A0A4U5LV94"/>
<feature type="region of interest" description="Disordered" evidence="1">
    <location>
        <begin position="420"/>
        <end position="441"/>
    </location>
</feature>
<feature type="compositionally biased region" description="Basic residues" evidence="1">
    <location>
        <begin position="1"/>
        <end position="10"/>
    </location>
</feature>
<organism evidence="2 3">
    <name type="scientific">Steinernema carpocapsae</name>
    <name type="common">Entomopathogenic nematode</name>
    <dbReference type="NCBI Taxonomy" id="34508"/>
    <lineage>
        <taxon>Eukaryota</taxon>
        <taxon>Metazoa</taxon>
        <taxon>Ecdysozoa</taxon>
        <taxon>Nematoda</taxon>
        <taxon>Chromadorea</taxon>
        <taxon>Rhabditida</taxon>
        <taxon>Tylenchina</taxon>
        <taxon>Panagrolaimomorpha</taxon>
        <taxon>Strongyloidoidea</taxon>
        <taxon>Steinernematidae</taxon>
        <taxon>Steinernema</taxon>
    </lineage>
</organism>
<keyword evidence="3" id="KW-1185">Reference proteome</keyword>
<feature type="compositionally biased region" description="Basic and acidic residues" evidence="1">
    <location>
        <begin position="58"/>
        <end position="68"/>
    </location>
</feature>
<feature type="compositionally biased region" description="Basic and acidic residues" evidence="1">
    <location>
        <begin position="734"/>
        <end position="743"/>
    </location>
</feature>
<sequence length="791" mass="91828">MPPTRKKTRKSYYESESSSGDEFAPSSSSESVSQDENVEEDVEEDDVEEQNPESENSEPEKVNKKWIEPKKTRKRARVPSKYSSLMQFSEKYGPETVDVIIAEVGNYPEFYKMAMFGQKERRAKLKGDAAAAWKKILKTCKNFCPEMDDDELWSFWRRLRRNYPYKSCPKAFRGTIPYLNELISNQNPRIVPLAKCGDEAIHLMLDEIQKYPELYVWGVNKVYKPEHLKTDAAKEAWKKVSEVVTTKFPKANDQSVWSCWRSFRRLYGTKDKDRCAKFEDKLKFLDGAKGVTLKELKAEIKVTGGEHYKSLRQRYGVGATDLLLDAMEKHPEIYKIYRPCMTLVEDLPVDGQQAWKKLMVTMRESYPDVPEDTVWKYWRKFRERYNTKLCPKRYDGKLKYLSDWIQKGCFIRGNKETKKRSESEIPGSSHADPEDSLSSVSSVTTDSEAAEAIETLKTKDAESASQKNPFQKFLATYGKDVVKFLISEIGKYRSFYCLRLANLKTAERLKMEPRKAWELICETLAKVYPEVDSCEAFIAWRFLRFSYFQLKRESRSWNVPYLKEFDPKGRKKTRALQVDLESESSSESESDCPSGPNQVNVGFLHQFASAYGKKPMKLLIQEVGKYRVFYCLRLAPHATPEKLKLEPKQAWEKIIEAVKKKYPEVPEIDAYKAWRSLRMNYFAPKKTQVWIAPYLDEYNPKGRRKSSERKRADLAEFEVDETSSRSSRSGQDSVDERPQKTPESEVGFEFQDEESAALDTVLVQPQNVDMNGAIDSWIGDDIVIKTEPYYV</sequence>
<reference evidence="2 3" key="2">
    <citation type="journal article" date="2019" name="G3 (Bethesda)">
        <title>Hybrid Assembly of the Genome of the Entomopathogenic Nematode Steinernema carpocapsae Identifies the X-Chromosome.</title>
        <authorList>
            <person name="Serra L."/>
            <person name="Macchietto M."/>
            <person name="Macias-Munoz A."/>
            <person name="McGill C.J."/>
            <person name="Rodriguez I.M."/>
            <person name="Rodriguez B."/>
            <person name="Murad R."/>
            <person name="Mortazavi A."/>
        </authorList>
    </citation>
    <scope>NUCLEOTIDE SEQUENCE [LARGE SCALE GENOMIC DNA]</scope>
    <source>
        <strain evidence="2 3">ALL</strain>
    </source>
</reference>
<reference evidence="2 3" key="1">
    <citation type="journal article" date="2015" name="Genome Biol.">
        <title>Comparative genomics of Steinernema reveals deeply conserved gene regulatory networks.</title>
        <authorList>
            <person name="Dillman A.R."/>
            <person name="Macchietto M."/>
            <person name="Porter C.F."/>
            <person name="Rogers A."/>
            <person name="Williams B."/>
            <person name="Antoshechkin I."/>
            <person name="Lee M.M."/>
            <person name="Goodwin Z."/>
            <person name="Lu X."/>
            <person name="Lewis E.E."/>
            <person name="Goodrich-Blair H."/>
            <person name="Stock S.P."/>
            <person name="Adams B.J."/>
            <person name="Sternberg P.W."/>
            <person name="Mortazavi A."/>
        </authorList>
    </citation>
    <scope>NUCLEOTIDE SEQUENCE [LARGE SCALE GENOMIC DNA]</scope>
    <source>
        <strain evidence="2 3">ALL</strain>
    </source>
</reference>
<name>A0A4U5LV94_STECR</name>
<gene>
    <name evidence="2" type="ORF">L596_029650</name>
</gene>
<protein>
    <submittedName>
        <fullName evidence="2">Uncharacterized protein</fullName>
    </submittedName>
</protein>
<feature type="region of interest" description="Disordered" evidence="1">
    <location>
        <begin position="701"/>
        <end position="748"/>
    </location>
</feature>
<accession>A0A4U5LV94</accession>
<evidence type="ECO:0000256" key="1">
    <source>
        <dbReference type="SAM" id="MobiDB-lite"/>
    </source>
</evidence>
<evidence type="ECO:0000313" key="2">
    <source>
        <dbReference type="EMBL" id="TKR60064.1"/>
    </source>
</evidence>
<dbReference type="EMBL" id="AZBU02000012">
    <property type="protein sequence ID" value="TKR60064.1"/>
    <property type="molecule type" value="Genomic_DNA"/>
</dbReference>
<comment type="caution">
    <text evidence="2">The sequence shown here is derived from an EMBL/GenBank/DDBJ whole genome shotgun (WGS) entry which is preliminary data.</text>
</comment>
<evidence type="ECO:0000313" key="3">
    <source>
        <dbReference type="Proteomes" id="UP000298663"/>
    </source>
</evidence>
<feature type="compositionally biased region" description="Acidic residues" evidence="1">
    <location>
        <begin position="36"/>
        <end position="57"/>
    </location>
</feature>
<feature type="region of interest" description="Disordered" evidence="1">
    <location>
        <begin position="1"/>
        <end position="68"/>
    </location>
</feature>